<name>A0ABV9MFQ3_9BACL</name>
<dbReference type="InterPro" id="IPR000182">
    <property type="entry name" value="GNAT_dom"/>
</dbReference>
<evidence type="ECO:0000313" key="3">
    <source>
        <dbReference type="Proteomes" id="UP001595932"/>
    </source>
</evidence>
<keyword evidence="2" id="KW-0808">Transferase</keyword>
<dbReference type="Pfam" id="PF13302">
    <property type="entry name" value="Acetyltransf_3"/>
    <property type="match status" value="1"/>
</dbReference>
<dbReference type="RefSeq" id="WP_377279331.1">
    <property type="nucleotide sequence ID" value="NZ_JBHSGL010000005.1"/>
</dbReference>
<dbReference type="EC" id="2.3.-.-" evidence="2"/>
<evidence type="ECO:0000259" key="1">
    <source>
        <dbReference type="PROSITE" id="PS51186"/>
    </source>
</evidence>
<proteinExistence type="predicted"/>
<dbReference type="GO" id="GO:0016746">
    <property type="term" value="F:acyltransferase activity"/>
    <property type="evidence" value="ECO:0007669"/>
    <property type="project" value="UniProtKB-KW"/>
</dbReference>
<keyword evidence="2" id="KW-0012">Acyltransferase</keyword>
<gene>
    <name evidence="2" type="ORF">ACFO5U_12180</name>
</gene>
<accession>A0ABV9MFQ3</accession>
<organism evidence="2 3">
    <name type="scientific">Planococcus dechangensis</name>
    <dbReference type="NCBI Taxonomy" id="1176255"/>
    <lineage>
        <taxon>Bacteria</taxon>
        <taxon>Bacillati</taxon>
        <taxon>Bacillota</taxon>
        <taxon>Bacilli</taxon>
        <taxon>Bacillales</taxon>
        <taxon>Caryophanaceae</taxon>
        <taxon>Planococcus</taxon>
    </lineage>
</organism>
<feature type="domain" description="N-acetyltransferase" evidence="1">
    <location>
        <begin position="11"/>
        <end position="176"/>
    </location>
</feature>
<dbReference type="SUPFAM" id="SSF55729">
    <property type="entry name" value="Acyl-CoA N-acyltransferases (Nat)"/>
    <property type="match status" value="1"/>
</dbReference>
<protein>
    <submittedName>
        <fullName evidence="2">GNAT family N-acetyltransferase</fullName>
        <ecNumber evidence="2">2.3.-.-</ecNumber>
    </submittedName>
</protein>
<comment type="caution">
    <text evidence="2">The sequence shown here is derived from an EMBL/GenBank/DDBJ whole genome shotgun (WGS) entry which is preliminary data.</text>
</comment>
<dbReference type="PANTHER" id="PTHR43792">
    <property type="entry name" value="GNAT FAMILY, PUTATIVE (AFU_ORTHOLOGUE AFUA_3G00765)-RELATED-RELATED"/>
    <property type="match status" value="1"/>
</dbReference>
<dbReference type="InterPro" id="IPR051531">
    <property type="entry name" value="N-acetyltransferase"/>
</dbReference>
<reference evidence="3" key="1">
    <citation type="journal article" date="2019" name="Int. J. Syst. Evol. Microbiol.">
        <title>The Global Catalogue of Microorganisms (GCM) 10K type strain sequencing project: providing services to taxonomists for standard genome sequencing and annotation.</title>
        <authorList>
            <consortium name="The Broad Institute Genomics Platform"/>
            <consortium name="The Broad Institute Genome Sequencing Center for Infectious Disease"/>
            <person name="Wu L."/>
            <person name="Ma J."/>
        </authorList>
    </citation>
    <scope>NUCLEOTIDE SEQUENCE [LARGE SCALE GENOMIC DNA]</scope>
    <source>
        <strain evidence="3">CGMCC 1.12151</strain>
    </source>
</reference>
<dbReference type="InterPro" id="IPR016181">
    <property type="entry name" value="Acyl_CoA_acyltransferase"/>
</dbReference>
<dbReference type="Gene3D" id="3.40.630.30">
    <property type="match status" value="1"/>
</dbReference>
<dbReference type="PANTHER" id="PTHR43792:SF9">
    <property type="entry name" value="RIBOSOMAL-PROTEIN-ALANINE ACETYLTRANSFERASE"/>
    <property type="match status" value="1"/>
</dbReference>
<evidence type="ECO:0000313" key="2">
    <source>
        <dbReference type="EMBL" id="MFC4713630.1"/>
    </source>
</evidence>
<sequence>MEFPILETQRLMLTEITERDADRYYALLKREDVTYYYGMDKLLEKEEAIEMIRAFRVVFEVMRGMRWGIRLRGNEELIGTIGLNQLFLHSKKTEVGYELHPDYWRQGFMEEALGAVLAYAFEGLGLYRVGATTYPENTGSNRLLTKMGFTQEGRLRGYLYQRGESHDALIFSLLAPEWQQQQVGN</sequence>
<dbReference type="EMBL" id="JBHSGL010000005">
    <property type="protein sequence ID" value="MFC4713630.1"/>
    <property type="molecule type" value="Genomic_DNA"/>
</dbReference>
<keyword evidence="3" id="KW-1185">Reference proteome</keyword>
<dbReference type="PROSITE" id="PS51186">
    <property type="entry name" value="GNAT"/>
    <property type="match status" value="1"/>
</dbReference>
<dbReference type="Proteomes" id="UP001595932">
    <property type="component" value="Unassembled WGS sequence"/>
</dbReference>